<proteinExistence type="predicted"/>
<evidence type="ECO:0000313" key="1">
    <source>
        <dbReference type="EMBL" id="QHS89695.1"/>
    </source>
</evidence>
<dbReference type="AlphaFoldDB" id="A0A6C0BBP5"/>
<reference evidence="1" key="1">
    <citation type="journal article" date="2020" name="Nature">
        <title>Giant virus diversity and host interactions through global metagenomics.</title>
        <authorList>
            <person name="Schulz F."/>
            <person name="Roux S."/>
            <person name="Paez-Espino D."/>
            <person name="Jungbluth S."/>
            <person name="Walsh D.A."/>
            <person name="Denef V.J."/>
            <person name="McMahon K.D."/>
            <person name="Konstantinidis K.T."/>
            <person name="Eloe-Fadrosh E.A."/>
            <person name="Kyrpides N.C."/>
            <person name="Woyke T."/>
        </authorList>
    </citation>
    <scope>NUCLEOTIDE SEQUENCE</scope>
    <source>
        <strain evidence="1">GVMAG-M-3300010160-26</strain>
    </source>
</reference>
<accession>A0A6C0BBP5</accession>
<protein>
    <submittedName>
        <fullName evidence="1">Uncharacterized protein</fullName>
    </submittedName>
</protein>
<sequence length="54" mass="6197">MWPKNLQVETPPSLVVQTFQSININVPILILPPSVVKYNSQTRTIKINKNDNHK</sequence>
<name>A0A6C0BBP5_9ZZZZ</name>
<organism evidence="1">
    <name type="scientific">viral metagenome</name>
    <dbReference type="NCBI Taxonomy" id="1070528"/>
    <lineage>
        <taxon>unclassified sequences</taxon>
        <taxon>metagenomes</taxon>
        <taxon>organismal metagenomes</taxon>
    </lineage>
</organism>
<dbReference type="EMBL" id="MN739116">
    <property type="protein sequence ID" value="QHS89695.1"/>
    <property type="molecule type" value="Genomic_DNA"/>
</dbReference>